<dbReference type="InterPro" id="IPR036388">
    <property type="entry name" value="WH-like_DNA-bd_sf"/>
</dbReference>
<keyword evidence="4" id="KW-0804">Transcription</keyword>
<organism evidence="6 7">
    <name type="scientific">Bordetella genomosp. 2</name>
    <dbReference type="NCBI Taxonomy" id="1983456"/>
    <lineage>
        <taxon>Bacteria</taxon>
        <taxon>Pseudomonadati</taxon>
        <taxon>Pseudomonadota</taxon>
        <taxon>Betaproteobacteria</taxon>
        <taxon>Burkholderiales</taxon>
        <taxon>Alcaligenaceae</taxon>
        <taxon>Bordetella</taxon>
    </lineage>
</organism>
<dbReference type="SUPFAM" id="SSF46785">
    <property type="entry name" value="Winged helix' DNA-binding domain"/>
    <property type="match status" value="1"/>
</dbReference>
<sequence length="317" mass="34726">MNIRFLETVLWLARLRSIKATAEKLCITHTAISNRIASIEQDLGVCLFTRSEQGVEPTPDGLRFIDQAQQIIDAYHKLRRSMLDPARLKGHVRLGTVSTMIPTVFPTLVRTIREEYPQVSLSVTTELSERLIKELEAGRLDVAIISSAPPDRLDIEVTPLCSFAMHFVASPAFNIDRGAPLSPRELAGYPIIGYPPGTPSQARIEEYFAGEVQQTVIIHASAALPTNVQMATSGIGITAVPLAAVSKEIEQGLLVALPTTKPFAQVHYVAAFIREGRSELPRAVATLARQAASRYCEACDSALAWETAMPELPREKS</sequence>
<dbReference type="Pfam" id="PF00126">
    <property type="entry name" value="HTH_1"/>
    <property type="match status" value="1"/>
</dbReference>
<comment type="caution">
    <text evidence="6">The sequence shown here is derived from an EMBL/GenBank/DDBJ whole genome shotgun (WGS) entry which is preliminary data.</text>
</comment>
<dbReference type="PANTHER" id="PTHR30126:SF77">
    <property type="entry name" value="TRANSCRIPTIONAL REGULATORY PROTEIN"/>
    <property type="match status" value="1"/>
</dbReference>
<dbReference type="PANTHER" id="PTHR30126">
    <property type="entry name" value="HTH-TYPE TRANSCRIPTIONAL REGULATOR"/>
    <property type="match status" value="1"/>
</dbReference>
<dbReference type="GO" id="GO:0000976">
    <property type="term" value="F:transcription cis-regulatory region binding"/>
    <property type="evidence" value="ECO:0007669"/>
    <property type="project" value="TreeGrafter"/>
</dbReference>
<dbReference type="CDD" id="cd05466">
    <property type="entry name" value="PBP2_LTTR_substrate"/>
    <property type="match status" value="1"/>
</dbReference>
<dbReference type="Gene3D" id="1.10.10.10">
    <property type="entry name" value="Winged helix-like DNA-binding domain superfamily/Winged helix DNA-binding domain"/>
    <property type="match status" value="1"/>
</dbReference>
<dbReference type="Pfam" id="PF03466">
    <property type="entry name" value="LysR_substrate"/>
    <property type="match status" value="1"/>
</dbReference>
<dbReference type="GO" id="GO:0003700">
    <property type="term" value="F:DNA-binding transcription factor activity"/>
    <property type="evidence" value="ECO:0007669"/>
    <property type="project" value="InterPro"/>
</dbReference>
<name>A0A261VG30_9BORD</name>
<evidence type="ECO:0000313" key="7">
    <source>
        <dbReference type="Proteomes" id="UP000215633"/>
    </source>
</evidence>
<evidence type="ECO:0000313" key="6">
    <source>
        <dbReference type="EMBL" id="OZI72777.1"/>
    </source>
</evidence>
<keyword evidence="7" id="KW-1185">Reference proteome</keyword>
<dbReference type="PROSITE" id="PS50931">
    <property type="entry name" value="HTH_LYSR"/>
    <property type="match status" value="1"/>
</dbReference>
<dbReference type="InterPro" id="IPR005119">
    <property type="entry name" value="LysR_subst-bd"/>
</dbReference>
<keyword evidence="2" id="KW-0805">Transcription regulation</keyword>
<dbReference type="InterPro" id="IPR036390">
    <property type="entry name" value="WH_DNA-bd_sf"/>
</dbReference>
<dbReference type="SUPFAM" id="SSF53850">
    <property type="entry name" value="Periplasmic binding protein-like II"/>
    <property type="match status" value="1"/>
</dbReference>
<dbReference type="EMBL" id="NEVT01000008">
    <property type="protein sequence ID" value="OZI72777.1"/>
    <property type="molecule type" value="Genomic_DNA"/>
</dbReference>
<gene>
    <name evidence="6" type="ORF">CAL24_21140</name>
</gene>
<evidence type="ECO:0000259" key="5">
    <source>
        <dbReference type="PROSITE" id="PS50931"/>
    </source>
</evidence>
<comment type="similarity">
    <text evidence="1">Belongs to the LysR transcriptional regulatory family.</text>
</comment>
<evidence type="ECO:0000256" key="1">
    <source>
        <dbReference type="ARBA" id="ARBA00009437"/>
    </source>
</evidence>
<dbReference type="Proteomes" id="UP000215633">
    <property type="component" value="Unassembled WGS sequence"/>
</dbReference>
<dbReference type="Gene3D" id="3.40.190.10">
    <property type="entry name" value="Periplasmic binding protein-like II"/>
    <property type="match status" value="2"/>
</dbReference>
<accession>A0A261VG30</accession>
<keyword evidence="3" id="KW-0238">DNA-binding</keyword>
<evidence type="ECO:0000256" key="2">
    <source>
        <dbReference type="ARBA" id="ARBA00023015"/>
    </source>
</evidence>
<evidence type="ECO:0000256" key="4">
    <source>
        <dbReference type="ARBA" id="ARBA00023163"/>
    </source>
</evidence>
<evidence type="ECO:0000256" key="3">
    <source>
        <dbReference type="ARBA" id="ARBA00023125"/>
    </source>
</evidence>
<dbReference type="AlphaFoldDB" id="A0A261VG30"/>
<feature type="domain" description="HTH lysR-type" evidence="5">
    <location>
        <begin position="1"/>
        <end position="58"/>
    </location>
</feature>
<proteinExistence type="inferred from homology"/>
<protein>
    <recommendedName>
        <fullName evidence="5">HTH lysR-type domain-containing protein</fullName>
    </recommendedName>
</protein>
<reference evidence="7" key="1">
    <citation type="submission" date="2017-05" db="EMBL/GenBank/DDBJ databases">
        <title>Complete and WGS of Bordetella genogroups.</title>
        <authorList>
            <person name="Spilker T."/>
            <person name="Lipuma J."/>
        </authorList>
    </citation>
    <scope>NUCLEOTIDE SEQUENCE [LARGE SCALE GENOMIC DNA]</scope>
    <source>
        <strain evidence="7">AU8256</strain>
    </source>
</reference>
<dbReference type="RefSeq" id="WP_094807821.1">
    <property type="nucleotide sequence ID" value="NZ_NEVT01000008.1"/>
</dbReference>
<dbReference type="InterPro" id="IPR000847">
    <property type="entry name" value="LysR_HTH_N"/>
</dbReference>